<comment type="subcellular location">
    <subcellularLocation>
        <location evidence="2">Endoplasmic reticulum</location>
    </subcellularLocation>
    <subcellularLocation>
        <location evidence="3">Membrane</location>
    </subcellularLocation>
    <subcellularLocation>
        <location evidence="1">Mitochondrion</location>
    </subcellularLocation>
</comment>
<keyword evidence="10" id="KW-1185">Reference proteome</keyword>
<evidence type="ECO:0000256" key="2">
    <source>
        <dbReference type="ARBA" id="ARBA00004240"/>
    </source>
</evidence>
<dbReference type="InterPro" id="IPR015917">
    <property type="entry name" value="Pept_C14A"/>
</dbReference>
<dbReference type="EMBL" id="JBHFFA010000006">
    <property type="protein sequence ID" value="KAL2622382.1"/>
    <property type="molecule type" value="Genomic_DNA"/>
</dbReference>
<dbReference type="Gene3D" id="3.40.50.1460">
    <property type="match status" value="1"/>
</dbReference>
<evidence type="ECO:0000313" key="9">
    <source>
        <dbReference type="EMBL" id="KAL2622382.1"/>
    </source>
</evidence>
<dbReference type="InterPro" id="IPR052374">
    <property type="entry name" value="SERAC1"/>
</dbReference>
<dbReference type="SMART" id="SM00115">
    <property type="entry name" value="CASc"/>
    <property type="match status" value="1"/>
</dbReference>
<dbReference type="GO" id="GO:0005739">
    <property type="term" value="C:mitochondrion"/>
    <property type="evidence" value="ECO:0007669"/>
    <property type="project" value="UniProtKB-SubCell"/>
</dbReference>
<dbReference type="PANTHER" id="PTHR48182:SF2">
    <property type="entry name" value="PROTEIN SERAC1"/>
    <property type="match status" value="1"/>
</dbReference>
<dbReference type="Proteomes" id="UP001605036">
    <property type="component" value="Unassembled WGS sequence"/>
</dbReference>
<dbReference type="PRINTS" id="PR00376">
    <property type="entry name" value="IL1BCENZYME"/>
</dbReference>
<organism evidence="9 10">
    <name type="scientific">Riccia fluitans</name>
    <dbReference type="NCBI Taxonomy" id="41844"/>
    <lineage>
        <taxon>Eukaryota</taxon>
        <taxon>Viridiplantae</taxon>
        <taxon>Streptophyta</taxon>
        <taxon>Embryophyta</taxon>
        <taxon>Marchantiophyta</taxon>
        <taxon>Marchantiopsida</taxon>
        <taxon>Marchantiidae</taxon>
        <taxon>Marchantiales</taxon>
        <taxon>Ricciaceae</taxon>
        <taxon>Riccia</taxon>
    </lineage>
</organism>
<evidence type="ECO:0000256" key="3">
    <source>
        <dbReference type="ARBA" id="ARBA00004370"/>
    </source>
</evidence>
<dbReference type="SUPFAM" id="SSF52129">
    <property type="entry name" value="Caspase-like"/>
    <property type="match status" value="1"/>
</dbReference>
<protein>
    <recommendedName>
        <fullName evidence="8">Caspase family p20 domain-containing protein</fullName>
    </recommendedName>
</protein>
<dbReference type="GO" id="GO:0016020">
    <property type="term" value="C:membrane"/>
    <property type="evidence" value="ECO:0007669"/>
    <property type="project" value="UniProtKB-SubCell"/>
</dbReference>
<dbReference type="PANTHER" id="PTHR48182">
    <property type="entry name" value="PROTEIN SERAC1"/>
    <property type="match status" value="1"/>
</dbReference>
<dbReference type="PROSITE" id="PS50208">
    <property type="entry name" value="CASPASE_P20"/>
    <property type="match status" value="1"/>
</dbReference>
<dbReference type="SUPFAM" id="SSF53474">
    <property type="entry name" value="alpha/beta-Hydrolases"/>
    <property type="match status" value="1"/>
</dbReference>
<keyword evidence="7" id="KW-0472">Membrane</keyword>
<gene>
    <name evidence="9" type="ORF">R1flu_002587</name>
</gene>
<dbReference type="InterPro" id="IPR001309">
    <property type="entry name" value="Pept_C14_p20"/>
</dbReference>
<reference evidence="9 10" key="1">
    <citation type="submission" date="2024-09" db="EMBL/GenBank/DDBJ databases">
        <title>Chromosome-scale assembly of Riccia fluitans.</title>
        <authorList>
            <person name="Paukszto L."/>
            <person name="Sawicki J."/>
            <person name="Karawczyk K."/>
            <person name="Piernik-Szablinska J."/>
            <person name="Szczecinska M."/>
            <person name="Mazdziarz M."/>
        </authorList>
    </citation>
    <scope>NUCLEOTIDE SEQUENCE [LARGE SCALE GENOMIC DNA]</scope>
    <source>
        <strain evidence="9">Rf_01</strain>
        <tissue evidence="9">Aerial parts of the thallus</tissue>
    </source>
</reference>
<keyword evidence="5" id="KW-0256">Endoplasmic reticulum</keyword>
<accession>A0ABD1Y9W3</accession>
<feature type="domain" description="Caspase family p20" evidence="8">
    <location>
        <begin position="777"/>
        <end position="885"/>
    </location>
</feature>
<dbReference type="InterPro" id="IPR011600">
    <property type="entry name" value="Pept_C14_caspase"/>
</dbReference>
<dbReference type="AlphaFoldDB" id="A0ABD1Y9W3"/>
<evidence type="ECO:0000256" key="1">
    <source>
        <dbReference type="ARBA" id="ARBA00004173"/>
    </source>
</evidence>
<dbReference type="GO" id="GO:0005783">
    <property type="term" value="C:endoplasmic reticulum"/>
    <property type="evidence" value="ECO:0007669"/>
    <property type="project" value="UniProtKB-SubCell"/>
</dbReference>
<evidence type="ECO:0000256" key="6">
    <source>
        <dbReference type="ARBA" id="ARBA00023128"/>
    </source>
</evidence>
<sequence length="1002" mass="114577">MNCVLSIVKKVSAAIARCSERNSMDVDGHEFQQPQQLNDSVYEFRKPDVDFDLEVVAFHGLRFRHYRNAYETTWQYEEDGIRCWLRDYLGKELPRARILSVSYDSCAQVHVYLDTPHGGSSLGDYLRNNRRCKGPVLEYLNEASFPLEELNREFDSLAVEREWKLLFWWYHLITQVWDTLDLPGRGLEVVKEESARGGQDFIFYQSRSDHSGKAFSNWSRDIEAYSQHVVGILRETITETIRLNDSVYQFHKPDGDFNLEVVAFHGLGYCDLRDAYETTWQYNDNGIRCWLRDVLAKELPGGRILSVSYDSCAQISSQDIGQKIVEDLIHLAEVGQEGCPVVLIGYCIGGLVMKKLCIEAENQCKQAPDGSSKRRLDSFLTNVRAHVFLDPPPADSILEDYLRNGRHCIGPMLEYLNEASPPLRELNSKFDSLAKERDWESSFCWCGIRWTSQSQASRWLKRSLPEEDKEVFHVVDLLQNIATETISGTSETTASIINVQTKPMNSSLYEMYRPGPGREVKLELIFFPGSLHNDSYKSTWMAEDGTHCWLQTWLPEVYPSARILAREGAAETILHSHLILVGHCFGGLIIKEFVCSVENKISTCINPYEYRRLQAFWSSVRGVASYGTSQSGYSSDDVLGRKDDEGNWRSQFSYLKMARLVNIYKHFSDFTTYSGWKELALGETRPTQLDKQQSKIIVVDKSCASKGIQRNSFFPIAGDHFTICKPKNPSSNSFLYLKHFIYTAKYEAQYRNMNVLRKRLRGTAIIITMNKGKKEDRVGSDFDRLRMKGMAEYLKFLPRCIDDEEAEEFPSVVKNILEKNVKDEDECLLCYVSAHGAVVGGKQVIFDKEERSIDLLSGIFQPIFDCPRLAGKPKVLVVNACRQSMKEDMDKDGRRTLVEVRHGKGTNTRVEEDLTGNVDDCLLVYSTELGTKSWRDLNGYDKGALFIKEMTDHVTMSYLTEDVRTIFEKIKLSVDKLAGSFGEAQTAVIYSTLSKRLSWGPR</sequence>
<evidence type="ECO:0000256" key="5">
    <source>
        <dbReference type="ARBA" id="ARBA00022824"/>
    </source>
</evidence>
<evidence type="ECO:0000313" key="10">
    <source>
        <dbReference type="Proteomes" id="UP001605036"/>
    </source>
</evidence>
<keyword evidence="6" id="KW-0496">Mitochondrion</keyword>
<proteinExistence type="inferred from homology"/>
<comment type="similarity">
    <text evidence="4">Belongs to the peptidase C14A family.</text>
</comment>
<comment type="caution">
    <text evidence="9">The sequence shown here is derived from an EMBL/GenBank/DDBJ whole genome shotgun (WGS) entry which is preliminary data.</text>
</comment>
<dbReference type="Pfam" id="PF00656">
    <property type="entry name" value="Peptidase_C14"/>
    <property type="match status" value="1"/>
</dbReference>
<evidence type="ECO:0000256" key="4">
    <source>
        <dbReference type="ARBA" id="ARBA00010134"/>
    </source>
</evidence>
<evidence type="ECO:0000256" key="7">
    <source>
        <dbReference type="ARBA" id="ARBA00023136"/>
    </source>
</evidence>
<dbReference type="InterPro" id="IPR029058">
    <property type="entry name" value="AB_hydrolase_fold"/>
</dbReference>
<dbReference type="InterPro" id="IPR029030">
    <property type="entry name" value="Caspase-like_dom_sf"/>
</dbReference>
<evidence type="ECO:0000259" key="8">
    <source>
        <dbReference type="PROSITE" id="PS50208"/>
    </source>
</evidence>
<name>A0ABD1Y9W3_9MARC</name>